<dbReference type="AlphaFoldDB" id="A0A9W6PVD4"/>
<reference evidence="2" key="1">
    <citation type="submission" date="2023-02" db="EMBL/GenBank/DDBJ databases">
        <title>Actinomadura rubrobrunea NBRC 14622.</title>
        <authorList>
            <person name="Ichikawa N."/>
            <person name="Sato H."/>
            <person name="Tonouchi N."/>
        </authorList>
    </citation>
    <scope>NUCLEOTIDE SEQUENCE</scope>
    <source>
        <strain evidence="2">NBRC 14622</strain>
    </source>
</reference>
<name>A0A9W6PVD4_9ACTN</name>
<dbReference type="Proteomes" id="UP001165124">
    <property type="component" value="Unassembled WGS sequence"/>
</dbReference>
<dbReference type="Gene3D" id="1.20.120.450">
    <property type="entry name" value="dinb family like domain"/>
    <property type="match status" value="1"/>
</dbReference>
<dbReference type="RefSeq" id="WP_067912847.1">
    <property type="nucleotide sequence ID" value="NZ_BSRZ01000003.1"/>
</dbReference>
<dbReference type="Pfam" id="PF12867">
    <property type="entry name" value="DinB_2"/>
    <property type="match status" value="1"/>
</dbReference>
<comment type="caution">
    <text evidence="2">The sequence shown here is derived from an EMBL/GenBank/DDBJ whole genome shotgun (WGS) entry which is preliminary data.</text>
</comment>
<dbReference type="InterPro" id="IPR034660">
    <property type="entry name" value="DinB/YfiT-like"/>
</dbReference>
<feature type="domain" description="DinB-like" evidence="1">
    <location>
        <begin position="12"/>
        <end position="164"/>
    </location>
</feature>
<dbReference type="InterPro" id="IPR024775">
    <property type="entry name" value="DinB-like"/>
</dbReference>
<keyword evidence="3" id="KW-1185">Reference proteome</keyword>
<evidence type="ECO:0000313" key="2">
    <source>
        <dbReference type="EMBL" id="GLW63507.1"/>
    </source>
</evidence>
<dbReference type="EMBL" id="BSRZ01000003">
    <property type="protein sequence ID" value="GLW63507.1"/>
    <property type="molecule type" value="Genomic_DNA"/>
</dbReference>
<accession>A0A9W6PVD4</accession>
<sequence length="177" mass="19745">MTVPRTELLLRQLDTAWALFEYHLKDLDDAACLWEPAPHCWTVRPDERGRWTADWQAPEPDPLPAVTIGWVTWHIGYWWTTVLGHCFRGGAPAREEIAWPGSAAAAAAWLGGLKDAWRAELTRLTDADLDSAERTAGLPWGGEMTLADVAGWVTVELTKNVAEIGLLRTLYGARNRT</sequence>
<dbReference type="SUPFAM" id="SSF109854">
    <property type="entry name" value="DinB/YfiT-like putative metalloenzymes"/>
    <property type="match status" value="1"/>
</dbReference>
<protein>
    <submittedName>
        <fullName evidence="2">DNA damage-inducible protein DinB</fullName>
    </submittedName>
</protein>
<evidence type="ECO:0000313" key="3">
    <source>
        <dbReference type="Proteomes" id="UP001165124"/>
    </source>
</evidence>
<gene>
    <name evidence="2" type="ORF">Arub01_17510</name>
</gene>
<proteinExistence type="predicted"/>
<organism evidence="2 3">
    <name type="scientific">Actinomadura rubrobrunea</name>
    <dbReference type="NCBI Taxonomy" id="115335"/>
    <lineage>
        <taxon>Bacteria</taxon>
        <taxon>Bacillati</taxon>
        <taxon>Actinomycetota</taxon>
        <taxon>Actinomycetes</taxon>
        <taxon>Streptosporangiales</taxon>
        <taxon>Thermomonosporaceae</taxon>
        <taxon>Actinomadura</taxon>
    </lineage>
</organism>
<evidence type="ECO:0000259" key="1">
    <source>
        <dbReference type="Pfam" id="PF12867"/>
    </source>
</evidence>